<evidence type="ECO:0000256" key="15">
    <source>
        <dbReference type="SAM" id="SignalP"/>
    </source>
</evidence>
<comment type="caution">
    <text evidence="18">The sequence shown here is derived from an EMBL/GenBank/DDBJ whole genome shotgun (WGS) entry which is preliminary data.</text>
</comment>
<dbReference type="Gene3D" id="3.20.20.80">
    <property type="entry name" value="Glycosidases"/>
    <property type="match status" value="1"/>
</dbReference>
<dbReference type="InterPro" id="IPR001002">
    <property type="entry name" value="Chitin-bd_1"/>
</dbReference>
<dbReference type="SMART" id="SM00636">
    <property type="entry name" value="Glyco_18"/>
    <property type="match status" value="1"/>
</dbReference>
<dbReference type="SUPFAM" id="SSF54556">
    <property type="entry name" value="Chitinase insertion domain"/>
    <property type="match status" value="1"/>
</dbReference>
<dbReference type="EMBL" id="JAULSW010000001">
    <property type="protein sequence ID" value="KAK3395032.1"/>
    <property type="molecule type" value="Genomic_DNA"/>
</dbReference>
<evidence type="ECO:0000256" key="11">
    <source>
        <dbReference type="ARBA" id="ARBA00023326"/>
    </source>
</evidence>
<comment type="similarity">
    <text evidence="3">Belongs to the glycosyl hydrolase 18 family. Chitinase class V subfamily.</text>
</comment>
<keyword evidence="12" id="KW-1015">Disulfide bond</keyword>
<reference evidence="18" key="2">
    <citation type="submission" date="2023-06" db="EMBL/GenBank/DDBJ databases">
        <authorList>
            <consortium name="Lawrence Berkeley National Laboratory"/>
            <person name="Haridas S."/>
            <person name="Hensen N."/>
            <person name="Bonometti L."/>
            <person name="Westerberg I."/>
            <person name="Brannstrom I.O."/>
            <person name="Guillou S."/>
            <person name="Cros-Aarteil S."/>
            <person name="Calhoun S."/>
            <person name="Kuo A."/>
            <person name="Mondo S."/>
            <person name="Pangilinan J."/>
            <person name="Riley R."/>
            <person name="LaButti K."/>
            <person name="Andreopoulos B."/>
            <person name="Lipzen A."/>
            <person name="Chen C."/>
            <person name="Yanf M."/>
            <person name="Daum C."/>
            <person name="Ng V."/>
            <person name="Clum A."/>
            <person name="Steindorff A."/>
            <person name="Ohm R."/>
            <person name="Martin F."/>
            <person name="Silar P."/>
            <person name="Natvig D."/>
            <person name="Lalanne C."/>
            <person name="Gautier V."/>
            <person name="Ament-velasquez S.L."/>
            <person name="Kruys A."/>
            <person name="Hutchinson M.I."/>
            <person name="Powell A.J."/>
            <person name="Barry K."/>
            <person name="Miller A.N."/>
            <person name="Grigoriev I.V."/>
            <person name="Debuchy R."/>
            <person name="Gladieux P."/>
            <person name="Thoren M.H."/>
            <person name="Johannesson H."/>
        </authorList>
    </citation>
    <scope>NUCLEOTIDE SEQUENCE</scope>
    <source>
        <strain evidence="18">CBS 232.78</strain>
    </source>
</reference>
<keyword evidence="6 12" id="KW-0147">Chitin-binding</keyword>
<evidence type="ECO:0000256" key="5">
    <source>
        <dbReference type="ARBA" id="ARBA00022525"/>
    </source>
</evidence>
<evidence type="ECO:0000259" key="16">
    <source>
        <dbReference type="PROSITE" id="PS50941"/>
    </source>
</evidence>
<evidence type="ECO:0000256" key="8">
    <source>
        <dbReference type="ARBA" id="ARBA00023024"/>
    </source>
</evidence>
<dbReference type="GO" id="GO:0008061">
    <property type="term" value="F:chitin binding"/>
    <property type="evidence" value="ECO:0007669"/>
    <property type="project" value="UniProtKB-UniRule"/>
</dbReference>
<evidence type="ECO:0000313" key="19">
    <source>
        <dbReference type="Proteomes" id="UP001285441"/>
    </source>
</evidence>
<dbReference type="GO" id="GO:0000272">
    <property type="term" value="P:polysaccharide catabolic process"/>
    <property type="evidence" value="ECO:0007669"/>
    <property type="project" value="UniProtKB-KW"/>
</dbReference>
<evidence type="ECO:0000256" key="3">
    <source>
        <dbReference type="ARBA" id="ARBA00008682"/>
    </source>
</evidence>
<dbReference type="PANTHER" id="PTHR11177:SF402">
    <property type="entry name" value="CHITINASE"/>
    <property type="match status" value="1"/>
</dbReference>
<organism evidence="18 19">
    <name type="scientific">Podospora didyma</name>
    <dbReference type="NCBI Taxonomy" id="330526"/>
    <lineage>
        <taxon>Eukaryota</taxon>
        <taxon>Fungi</taxon>
        <taxon>Dikarya</taxon>
        <taxon>Ascomycota</taxon>
        <taxon>Pezizomycotina</taxon>
        <taxon>Sordariomycetes</taxon>
        <taxon>Sordariomycetidae</taxon>
        <taxon>Sordariales</taxon>
        <taxon>Podosporaceae</taxon>
        <taxon>Podospora</taxon>
    </lineage>
</organism>
<dbReference type="GO" id="GO:0008843">
    <property type="term" value="F:endochitinase activity"/>
    <property type="evidence" value="ECO:0007669"/>
    <property type="project" value="UniProtKB-EC"/>
</dbReference>
<feature type="disulfide bond" evidence="12">
    <location>
        <begin position="91"/>
        <end position="105"/>
    </location>
</feature>
<dbReference type="Pfam" id="PF00704">
    <property type="entry name" value="Glyco_hydro_18"/>
    <property type="match status" value="1"/>
</dbReference>
<evidence type="ECO:0000256" key="9">
    <source>
        <dbReference type="ARBA" id="ARBA00023277"/>
    </source>
</evidence>
<evidence type="ECO:0000256" key="13">
    <source>
        <dbReference type="RuleBase" id="RU000489"/>
    </source>
</evidence>
<dbReference type="Pfam" id="PF14040">
    <property type="entry name" value="DNase_NucA_NucB"/>
    <property type="match status" value="1"/>
</dbReference>
<keyword evidence="5" id="KW-0964">Secreted</keyword>
<dbReference type="InterPro" id="IPR001579">
    <property type="entry name" value="Glyco_hydro_18_chit_AS"/>
</dbReference>
<dbReference type="SUPFAM" id="SSF57016">
    <property type="entry name" value="Plant lectins/antimicrobial peptides"/>
    <property type="match status" value="1"/>
</dbReference>
<dbReference type="PROSITE" id="PS01095">
    <property type="entry name" value="GH18_1"/>
    <property type="match status" value="1"/>
</dbReference>
<gene>
    <name evidence="18" type="ORF">B0H63DRAFT_533483</name>
</gene>
<dbReference type="SUPFAM" id="SSF51445">
    <property type="entry name" value="(Trans)glycosidases"/>
    <property type="match status" value="1"/>
</dbReference>
<feature type="chain" id="PRO_5042141975" description="chitinase" evidence="15">
    <location>
        <begin position="32"/>
        <end position="1865"/>
    </location>
</feature>
<reference evidence="18" key="1">
    <citation type="journal article" date="2023" name="Mol. Phylogenet. Evol.">
        <title>Genome-scale phylogeny and comparative genomics of the fungal order Sordariales.</title>
        <authorList>
            <person name="Hensen N."/>
            <person name="Bonometti L."/>
            <person name="Westerberg I."/>
            <person name="Brannstrom I.O."/>
            <person name="Guillou S."/>
            <person name="Cros-Aarteil S."/>
            <person name="Calhoun S."/>
            <person name="Haridas S."/>
            <person name="Kuo A."/>
            <person name="Mondo S."/>
            <person name="Pangilinan J."/>
            <person name="Riley R."/>
            <person name="LaButti K."/>
            <person name="Andreopoulos B."/>
            <person name="Lipzen A."/>
            <person name="Chen C."/>
            <person name="Yan M."/>
            <person name="Daum C."/>
            <person name="Ng V."/>
            <person name="Clum A."/>
            <person name="Steindorff A."/>
            <person name="Ohm R.A."/>
            <person name="Martin F."/>
            <person name="Silar P."/>
            <person name="Natvig D.O."/>
            <person name="Lalanne C."/>
            <person name="Gautier V."/>
            <person name="Ament-Velasquez S.L."/>
            <person name="Kruys A."/>
            <person name="Hutchinson M.I."/>
            <person name="Powell A.J."/>
            <person name="Barry K."/>
            <person name="Miller A.N."/>
            <person name="Grigoriev I.V."/>
            <person name="Debuchy R."/>
            <person name="Gladieux P."/>
            <person name="Hiltunen Thoren M."/>
            <person name="Johannesson H."/>
        </authorList>
    </citation>
    <scope>NUCLEOTIDE SEQUENCE</scope>
    <source>
        <strain evidence="18">CBS 232.78</strain>
    </source>
</reference>
<dbReference type="PROSITE" id="PS50941">
    <property type="entry name" value="CHIT_BIND_I_2"/>
    <property type="match status" value="1"/>
</dbReference>
<evidence type="ECO:0000256" key="2">
    <source>
        <dbReference type="ARBA" id="ARBA00004613"/>
    </source>
</evidence>
<dbReference type="PROSITE" id="PS51910">
    <property type="entry name" value="GH18_2"/>
    <property type="match status" value="1"/>
</dbReference>
<dbReference type="GO" id="GO:0006032">
    <property type="term" value="P:chitin catabolic process"/>
    <property type="evidence" value="ECO:0007669"/>
    <property type="project" value="UniProtKB-KW"/>
</dbReference>
<evidence type="ECO:0000256" key="10">
    <source>
        <dbReference type="ARBA" id="ARBA00023295"/>
    </source>
</evidence>
<keyword evidence="10 13" id="KW-0326">Glycosidase</keyword>
<dbReference type="InterPro" id="IPR050314">
    <property type="entry name" value="Glycosyl_Hydrlase_18"/>
</dbReference>
<feature type="signal peptide" evidence="15">
    <location>
        <begin position="1"/>
        <end position="31"/>
    </location>
</feature>
<comment type="caution">
    <text evidence="12">Lacks conserved residue(s) required for the propagation of feature annotation.</text>
</comment>
<keyword evidence="15" id="KW-0732">Signal</keyword>
<name>A0AAE0U8T3_9PEZI</name>
<dbReference type="InterPro" id="IPR018371">
    <property type="entry name" value="Chitin-binding_1_CS"/>
</dbReference>
<evidence type="ECO:0000256" key="12">
    <source>
        <dbReference type="PROSITE-ProRule" id="PRU00261"/>
    </source>
</evidence>
<dbReference type="GO" id="GO:0005576">
    <property type="term" value="C:extracellular region"/>
    <property type="evidence" value="ECO:0007669"/>
    <property type="project" value="UniProtKB-SubCell"/>
</dbReference>
<dbReference type="Gene3D" id="3.30.60.10">
    <property type="entry name" value="Endochitinase-like"/>
    <property type="match status" value="2"/>
</dbReference>
<comment type="subcellular location">
    <subcellularLocation>
        <location evidence="2">Secreted</location>
    </subcellularLocation>
</comment>
<feature type="domain" description="GH18" evidence="17">
    <location>
        <begin position="136"/>
        <end position="489"/>
    </location>
</feature>
<dbReference type="SMART" id="SM00270">
    <property type="entry name" value="ChtBD1"/>
    <property type="match status" value="2"/>
</dbReference>
<evidence type="ECO:0000256" key="14">
    <source>
        <dbReference type="SAM" id="MobiDB-lite"/>
    </source>
</evidence>
<dbReference type="Gene3D" id="3.10.50.10">
    <property type="match status" value="1"/>
</dbReference>
<keyword evidence="9" id="KW-0119">Carbohydrate metabolism</keyword>
<feature type="domain" description="Chitin-binding type-1" evidence="16">
    <location>
        <begin position="72"/>
        <end position="120"/>
    </location>
</feature>
<feature type="region of interest" description="Disordered" evidence="14">
    <location>
        <begin position="1028"/>
        <end position="1047"/>
    </location>
</feature>
<evidence type="ECO:0000256" key="4">
    <source>
        <dbReference type="ARBA" id="ARBA00012729"/>
    </source>
</evidence>
<dbReference type="InterPro" id="IPR029070">
    <property type="entry name" value="Chitinase_insertion_sf"/>
</dbReference>
<feature type="region of interest" description="Disordered" evidence="14">
    <location>
        <begin position="737"/>
        <end position="756"/>
    </location>
</feature>
<dbReference type="PANTHER" id="PTHR11177">
    <property type="entry name" value="CHITINASE"/>
    <property type="match status" value="1"/>
</dbReference>
<keyword evidence="11" id="KW-0624">Polysaccharide degradation</keyword>
<sequence length="1865" mass="207873">MRTARSFAGLLGPVCFAIWLTFILNGLQVSAQQDATCDLGRECAQGCCSKEGSCGFTDAHCGDGCTSNCNATAECGQFALPENRDCPINTCCSKHGYCGTTELFCADGCQKNSNGGGCGSPTRPKCGISTDAKTYTRRIAYYELFTRNNNCNKKEPAELPIGPLTHLNLAFVNFDKNFNLIDDNGEWVSKVVVRKFKYPDLRVNIAIGGWTFNDPPTATYWSDMASTKENRGKFISSVVKYLLNYGLDGVDLDWEYPVAPDRGGKKEDGDNYVKLLEEMRAAFDHENTAWEISVTLPASFWYLKGFKLKEMGKHLSYWNVMTYDIHGMWDKDNEWTGPWLRGHTEWPEIDEGLDLLWRNDIKPKDVVMGFAFYGRSFTMADPNCHEPNRICKFSGGGLAGDCSATEGILTYQELAGRNNTLDVRTYYNKETTVKYNVYGGSQWISYDDAQSFHDKLEHLSERCLSGLMIWAIDQDTSQWDAMSGLFGDYSMTELEGLGKNSAEKLHDLFGQFNGQDCFVTERCTDGSDKQKGDQQVCPDGYGSVETAHSPYQRHGRDLFGTCEKGWFRHICCPKKAMPHNCDWSTSCNVGKCDKGKFKLNTDPFRDAEGNDVCSRGTRTLCCDSTKMFSDCFWTECDGQPRNPWEPPSCPQGFDFVESRLDKADGTRWCSDEYYFEPDNKHGSPLHTQFQSSLCCPSSSGLKNCRWSNNPPGDDPSFAPNMDDICKPQRCRKSEVEVADALDPPESPALGPPGQKGSISCEGFEMPPGFDAHFPLCCPPPDEYNEHWPVDPKSLWKEYWNDPKDSSVAWKFANNHENNNMDLEENKANEESGEDEAYGFMMLDGPKGAIDSKFGSTQTVVRRFKDIPKVKREILTSNHTLIDKVFEHSEEIIHVYCNYPPGSPECDEVFINGAEDTIITIPDHVGEGPFARIVYMRLAAPEFQLPAHHIQHRLEKRLHEHPIYEVKIDYNFHLIEARADSKPVNIRVDYTNLLGYWDELTDSSPSRIKRGLKNEDSLTMHDFRSRVQRGVRADEKAGGKRRRRRSAETVKTTTAFDMDAEELPEDREKRCAAAAAAHADKPIAKRWWGTFVKWLDELTSVREGQRGDLPLQYSDKIKLFEAKWGCPGSNMYANLRMDLEAAASMDAVYAYYLSARFIPPQKPDAFFYFGLEPSAYLGLILKGNAVFQARSNERKIIDTIGYPGLAVKGIAAVGPTLDIYGQIRGKITISGEAKAGARIAFGKAEVYWPQDDDAKNKYDKILGLDLDEEYTKVPMNVEPTFEAGVKLDAQLDILIRPEANVGIKVGGGPLTAGRQLVDAQITAFMLGTLSFQARGLANLVTGKFDYTYGVYLLYNVGFKAKAVILEWKDWAMKPRMAYEPKDRSMTIYQQSGSINLFGNTKRWVTLGDGPQPDFDNNTMSANPAYFLFARADGDGDTDMTDPNSSKFTDQVSCPPGKQIQITLPELRLNCDTMPPRAYGSLGYVSHSFCDGYTSSQMQRGTVLTHDAKSVTSAERRRDQCPSGTCTTLTSLARINSGVSTLKLDCDEFPPASAEEGGLYQYDHGTLCVPSYQNKQHGTCVKMMSSLSSNVGKMEPSVPLKDREDGWATWNDAFWSSGTAVKGSAKQRFSLYSESASGNTDHMPTPAGFTAAAWASSGHDRMESWTFKRNYTFQAVDGTGEDHNAVSYYFWDATGVRVVGNKQLAHPNDRWANIVCAVNIFGQTDFYKEPTTSAGQVYNAYCLVGSKTTNDGWTESYGMARCYVDFGVGVFDKRSESNGDEKEEKWDIRAIQIIDDEVIPVDSAFDSDESEAPKEQASPEAAASSLADQFGDLNLATTRTEDPEPSVNINSGGEGFVNAAIGINKGT</sequence>
<dbReference type="EC" id="3.2.1.14" evidence="4"/>
<evidence type="ECO:0000256" key="1">
    <source>
        <dbReference type="ARBA" id="ARBA00000822"/>
    </source>
</evidence>
<keyword evidence="7 13" id="KW-0378">Hydrolase</keyword>
<feature type="compositionally biased region" description="Basic and acidic residues" evidence="14">
    <location>
        <begin position="1028"/>
        <end position="1037"/>
    </location>
</feature>
<dbReference type="CDD" id="cd00035">
    <property type="entry name" value="ChtBD1"/>
    <property type="match status" value="1"/>
</dbReference>
<keyword evidence="19" id="KW-1185">Reference proteome</keyword>
<dbReference type="InterPro" id="IPR001223">
    <property type="entry name" value="Glyco_hydro18_cat"/>
</dbReference>
<protein>
    <recommendedName>
        <fullName evidence="4">chitinase</fullName>
        <ecNumber evidence="4">3.2.1.14</ecNumber>
    </recommendedName>
</protein>
<dbReference type="InterPro" id="IPR017853">
    <property type="entry name" value="GH"/>
</dbReference>
<dbReference type="PROSITE" id="PS00026">
    <property type="entry name" value="CHIT_BIND_I_1"/>
    <property type="match status" value="1"/>
</dbReference>
<feature type="region of interest" description="Disordered" evidence="14">
    <location>
        <begin position="1803"/>
        <end position="1865"/>
    </location>
</feature>
<accession>A0AAE0U8T3</accession>
<feature type="disulfide bond" evidence="12">
    <location>
        <begin position="86"/>
        <end position="98"/>
    </location>
</feature>
<dbReference type="InterPro" id="IPR036861">
    <property type="entry name" value="Endochitinase-like_sf"/>
</dbReference>
<dbReference type="Proteomes" id="UP001285441">
    <property type="component" value="Unassembled WGS sequence"/>
</dbReference>
<evidence type="ECO:0000259" key="17">
    <source>
        <dbReference type="PROSITE" id="PS51910"/>
    </source>
</evidence>
<comment type="catalytic activity">
    <reaction evidence="1">
        <text>Random endo-hydrolysis of N-acetyl-beta-D-glucosaminide (1-&gt;4)-beta-linkages in chitin and chitodextrins.</text>
        <dbReference type="EC" id="3.2.1.14"/>
    </reaction>
</comment>
<evidence type="ECO:0000256" key="6">
    <source>
        <dbReference type="ARBA" id="ARBA00022669"/>
    </source>
</evidence>
<keyword evidence="8" id="KW-0146">Chitin degradation</keyword>
<dbReference type="InterPro" id="IPR029476">
    <property type="entry name" value="DNase_NucA_NucB"/>
</dbReference>
<evidence type="ECO:0000256" key="7">
    <source>
        <dbReference type="ARBA" id="ARBA00022801"/>
    </source>
</evidence>
<evidence type="ECO:0000313" key="18">
    <source>
        <dbReference type="EMBL" id="KAK3395032.1"/>
    </source>
</evidence>
<dbReference type="InterPro" id="IPR011583">
    <property type="entry name" value="Chitinase_II/V-like_cat"/>
</dbReference>
<dbReference type="Pfam" id="PF00187">
    <property type="entry name" value="Chitin_bind_1"/>
    <property type="match status" value="1"/>
</dbReference>
<proteinExistence type="inferred from homology"/>